<dbReference type="RefSeq" id="WP_084119830.1">
    <property type="nucleotide sequence ID" value="NZ_LT838813.1"/>
</dbReference>
<sequence>MARQSGPIKFEGSMGNVTFYKHKNGNYYARQKSQISKKRFKNAPEFEGSRCAGYEFGRASHISRLIRHGLVSNLNGIEKLGHSKLTGIIRKVIQSDPISGRGKRKFYLGNYRIMDGLELGKDSVLSILGGKPLISLLDSGKKVNFDFSHLGLIQVPKMDSPITHYSISIFVVKIGEDSEITGEKLEYAFPLANVNQPISGIGSQMLEYIEVKDENQVILTAIGIRFYQEVNGRYFILQENGGVVISGV</sequence>
<dbReference type="STRING" id="758820.SAMN00777080_1666"/>
<gene>
    <name evidence="1" type="ORF">SAMN00777080_1666</name>
</gene>
<protein>
    <submittedName>
        <fullName evidence="1">Uncharacterized protein</fullName>
    </submittedName>
</protein>
<dbReference type="Proteomes" id="UP000192333">
    <property type="component" value="Chromosome I"/>
</dbReference>
<name>A0A1W2H2J5_9BACT</name>
<dbReference type="AlphaFoldDB" id="A0A1W2H2J5"/>
<dbReference type="EMBL" id="LT838813">
    <property type="protein sequence ID" value="SMD43089.1"/>
    <property type="molecule type" value="Genomic_DNA"/>
</dbReference>
<proteinExistence type="predicted"/>
<dbReference type="OrthoDB" id="645138at2"/>
<organism evidence="1 2">
    <name type="scientific">Aquiflexum balticum DSM 16537</name>
    <dbReference type="NCBI Taxonomy" id="758820"/>
    <lineage>
        <taxon>Bacteria</taxon>
        <taxon>Pseudomonadati</taxon>
        <taxon>Bacteroidota</taxon>
        <taxon>Cytophagia</taxon>
        <taxon>Cytophagales</taxon>
        <taxon>Cyclobacteriaceae</taxon>
        <taxon>Aquiflexum</taxon>
    </lineage>
</organism>
<keyword evidence="2" id="KW-1185">Reference proteome</keyword>
<accession>A0A1W2H2J5</accession>
<evidence type="ECO:0000313" key="1">
    <source>
        <dbReference type="EMBL" id="SMD43089.1"/>
    </source>
</evidence>
<evidence type="ECO:0000313" key="2">
    <source>
        <dbReference type="Proteomes" id="UP000192333"/>
    </source>
</evidence>
<reference evidence="2" key="1">
    <citation type="submission" date="2017-04" db="EMBL/GenBank/DDBJ databases">
        <authorList>
            <person name="Varghese N."/>
            <person name="Submissions S."/>
        </authorList>
    </citation>
    <scope>NUCLEOTIDE SEQUENCE [LARGE SCALE GENOMIC DNA]</scope>
    <source>
        <strain evidence="2">DSM 16537</strain>
    </source>
</reference>